<dbReference type="PATRIC" id="fig|1260221.3.peg.3837"/>
<sequence>MDLFAELLQQKEYLTVAAVLALSAVFNLAKIANFYKSIRERRSVSISNAIADPGVSSELKAHFQNELNIEHFRNIHGVKLGLPMLKTALILNERVGKSVSFRHVIKTVKLVPNIIDINLPSYRVKISIIDLLFGIYNLLFGLIIFMYGLLVFPFSMVSLFGELQFILLTTSGLSLVLGFFMLNEGSALISVRHINKALEAFEEKSAQPDQ</sequence>
<dbReference type="KEGG" id="vni:VIBNI_B0149"/>
<feature type="transmembrane region" description="Helical" evidence="1">
    <location>
        <begin position="163"/>
        <end position="182"/>
    </location>
</feature>
<protein>
    <submittedName>
        <fullName evidence="2">Uncharacterized protein</fullName>
    </submittedName>
</protein>
<proteinExistence type="predicted"/>
<feature type="transmembrane region" description="Helical" evidence="1">
    <location>
        <begin position="13"/>
        <end position="32"/>
    </location>
</feature>
<keyword evidence="1" id="KW-1133">Transmembrane helix</keyword>
<name>U4KB40_9VIBR</name>
<keyword evidence="1" id="KW-0472">Membrane</keyword>
<evidence type="ECO:0000256" key="1">
    <source>
        <dbReference type="SAM" id="Phobius"/>
    </source>
</evidence>
<dbReference type="EMBL" id="FO203527">
    <property type="protein sequence ID" value="CCO59977.1"/>
    <property type="molecule type" value="Genomic_DNA"/>
</dbReference>
<accession>U4KB40</accession>
<dbReference type="Proteomes" id="UP000016895">
    <property type="component" value="Chromosome 2"/>
</dbReference>
<keyword evidence="3" id="KW-1185">Reference proteome</keyword>
<gene>
    <name evidence="2" type="ORF">VIBNI_B0149</name>
</gene>
<dbReference type="OrthoDB" id="5865414at2"/>
<evidence type="ECO:0000313" key="2">
    <source>
        <dbReference type="EMBL" id="CCO59977.1"/>
    </source>
</evidence>
<evidence type="ECO:0000313" key="3">
    <source>
        <dbReference type="Proteomes" id="UP000016895"/>
    </source>
</evidence>
<feature type="transmembrane region" description="Helical" evidence="1">
    <location>
        <begin position="131"/>
        <end position="157"/>
    </location>
</feature>
<dbReference type="AlphaFoldDB" id="U4KB40"/>
<dbReference type="STRING" id="28173.VIBNI_B0149"/>
<keyword evidence="1" id="KW-0812">Transmembrane</keyword>
<dbReference type="RefSeq" id="WP_022560647.1">
    <property type="nucleotide sequence ID" value="NC_022543.1"/>
</dbReference>
<reference evidence="2 3" key="1">
    <citation type="journal article" date="2013" name="ISME J.">
        <title>Comparative genomics of pathogenic lineages of Vibrio nigripulchritudo identifies virulence-associated traits.</title>
        <authorList>
            <person name="Goudenege D."/>
            <person name="Labreuche Y."/>
            <person name="Krin E."/>
            <person name="Ansquer D."/>
            <person name="Mangenot S."/>
            <person name="Calteau A."/>
            <person name="Medigue C."/>
            <person name="Mazel D."/>
            <person name="Polz M.F."/>
            <person name="Le Roux F."/>
        </authorList>
    </citation>
    <scope>NUCLEOTIDE SEQUENCE [LARGE SCALE GENOMIC DNA]</scope>
    <source>
        <strain evidence="3">SnF1</strain>
    </source>
</reference>
<organism evidence="2 3">
    <name type="scientific">Vibrio nigripulchritudo</name>
    <dbReference type="NCBI Taxonomy" id="28173"/>
    <lineage>
        <taxon>Bacteria</taxon>
        <taxon>Pseudomonadati</taxon>
        <taxon>Pseudomonadota</taxon>
        <taxon>Gammaproteobacteria</taxon>
        <taxon>Vibrionales</taxon>
        <taxon>Vibrionaceae</taxon>
        <taxon>Vibrio</taxon>
    </lineage>
</organism>